<feature type="transmembrane region" description="Helical" evidence="1">
    <location>
        <begin position="181"/>
        <end position="212"/>
    </location>
</feature>
<gene>
    <name evidence="2" type="ORF">FFIC_010220</name>
</gene>
<dbReference type="AlphaFoldDB" id="A0A0K8MF57"/>
<name>A0A0K8MF57_9LACO</name>
<dbReference type="STRING" id="157463.GCA_001047075_00022"/>
<evidence type="ECO:0000256" key="1">
    <source>
        <dbReference type="SAM" id="Phobius"/>
    </source>
</evidence>
<keyword evidence="1" id="KW-1133">Transmembrane helix</keyword>
<proteinExistence type="predicted"/>
<accession>A0A0K8MF57</accession>
<feature type="transmembrane region" description="Helical" evidence="1">
    <location>
        <begin position="224"/>
        <end position="243"/>
    </location>
</feature>
<feature type="transmembrane region" description="Helical" evidence="1">
    <location>
        <begin position="7"/>
        <end position="27"/>
    </location>
</feature>
<feature type="transmembrane region" description="Helical" evidence="1">
    <location>
        <begin position="158"/>
        <end position="175"/>
    </location>
</feature>
<organism evidence="2 3">
    <name type="scientific">Fructobacillus ficulneus</name>
    <dbReference type="NCBI Taxonomy" id="157463"/>
    <lineage>
        <taxon>Bacteria</taxon>
        <taxon>Bacillati</taxon>
        <taxon>Bacillota</taxon>
        <taxon>Bacilli</taxon>
        <taxon>Lactobacillales</taxon>
        <taxon>Lactobacillaceae</taxon>
        <taxon>Fructobacillus</taxon>
    </lineage>
</organism>
<keyword evidence="1" id="KW-0472">Membrane</keyword>
<sequence length="325" mass="37079">MENKRKKLVLDIFLIIVLALLSIYPAFTERFFNVSWDGIYHLTRFEDITKAFSSNHVPSLFNFQYKASTNPFGVAVNAFYPWVSGLIFIVPELIFSNPLFALKVGFFLLNAITILNIKLLVSEFSNKNWPVWVGVVVYQFNNYHFIDLYSRVALGESLAYAFFPLVLLGLIKIHKQEKSGVLFFSLGMGLIAASHVLSLFFAVVFVVIYEIVAFINRRTSLKSFAYIFFGGIFSLIISAYTLLNIASMYMNTQFQAAATFIVPLEPGNIFNLLLSNDLSEKGIWIYGLPLIIFQVYLTIVALLQHNKKQWHSWILTCTPKVEVNI</sequence>
<feature type="transmembrane region" description="Helical" evidence="1">
    <location>
        <begin position="283"/>
        <end position="303"/>
    </location>
</feature>
<dbReference type="Proteomes" id="UP000253891">
    <property type="component" value="Unassembled WGS sequence"/>
</dbReference>
<reference evidence="2 3" key="1">
    <citation type="journal article" date="2015" name="BMC Genomics">
        <title>Comparative genomics of Fructobacillus spp. and Leuconostoc spp. reveals niche-specific evolution of Fructobacillus spp.</title>
        <authorList>
            <person name="Endo A."/>
            <person name="Tanizawa Y."/>
            <person name="Tanaka N."/>
            <person name="Maeno S."/>
            <person name="Kumar H."/>
            <person name="Shiwa Y."/>
            <person name="Okada S."/>
            <person name="Yoshikawa H."/>
            <person name="Dicks L."/>
            <person name="Nakagawa J."/>
            <person name="Arita M."/>
        </authorList>
    </citation>
    <scope>NUCLEOTIDE SEQUENCE [LARGE SCALE GENOMIC DNA]</scope>
    <source>
        <strain evidence="2 3">JCM 12225</strain>
    </source>
</reference>
<dbReference type="RefSeq" id="WP_061992551.1">
    <property type="nucleotide sequence ID" value="NZ_DF967978.1"/>
</dbReference>
<keyword evidence="3" id="KW-1185">Reference proteome</keyword>
<dbReference type="EMBL" id="DF967978">
    <property type="protein sequence ID" value="GAO99117.1"/>
    <property type="molecule type" value="Genomic_DNA"/>
</dbReference>
<protein>
    <submittedName>
        <fullName evidence="2">Uncharacterized protein</fullName>
    </submittedName>
</protein>
<evidence type="ECO:0000313" key="2">
    <source>
        <dbReference type="EMBL" id="GAO99117.1"/>
    </source>
</evidence>
<evidence type="ECO:0000313" key="3">
    <source>
        <dbReference type="Proteomes" id="UP000253891"/>
    </source>
</evidence>
<dbReference type="OrthoDB" id="2257846at2"/>
<keyword evidence="1" id="KW-0812">Transmembrane</keyword>